<dbReference type="EMBL" id="LKCW01000133">
    <property type="protein sequence ID" value="KPM38481.1"/>
    <property type="molecule type" value="Genomic_DNA"/>
</dbReference>
<feature type="binding site" evidence="2">
    <location>
        <position position="75"/>
    </location>
    <ligand>
        <name>NADPH</name>
        <dbReference type="ChEBI" id="CHEBI:57783"/>
    </ligand>
</feature>
<dbReference type="InterPro" id="IPR028939">
    <property type="entry name" value="P5C_Rdtase_cat_N"/>
</dbReference>
<organism evidence="5 6">
    <name type="scientific">Neonectria ditissima</name>
    <dbReference type="NCBI Taxonomy" id="78410"/>
    <lineage>
        <taxon>Eukaryota</taxon>
        <taxon>Fungi</taxon>
        <taxon>Dikarya</taxon>
        <taxon>Ascomycota</taxon>
        <taxon>Pezizomycotina</taxon>
        <taxon>Sordariomycetes</taxon>
        <taxon>Hypocreomycetidae</taxon>
        <taxon>Hypocreales</taxon>
        <taxon>Nectriaceae</taxon>
        <taxon>Neonectria</taxon>
    </lineage>
</organism>
<dbReference type="HAMAP" id="MF_01925">
    <property type="entry name" value="P5C_reductase"/>
    <property type="match status" value="1"/>
</dbReference>
<dbReference type="AlphaFoldDB" id="A0A0P7B8T7"/>
<dbReference type="Gene3D" id="1.10.3730.10">
    <property type="entry name" value="ProC C-terminal domain-like"/>
    <property type="match status" value="1"/>
</dbReference>
<dbReference type="Proteomes" id="UP000050424">
    <property type="component" value="Unassembled WGS sequence"/>
</dbReference>
<name>A0A0P7B8T7_9HYPO</name>
<evidence type="ECO:0000259" key="4">
    <source>
        <dbReference type="Pfam" id="PF14748"/>
    </source>
</evidence>
<accession>A0A0P7B8T7</accession>
<keyword evidence="6" id="KW-1185">Reference proteome</keyword>
<protein>
    <recommendedName>
        <fullName evidence="7">Pyrroline-5-carboxylate reductase</fullName>
    </recommendedName>
</protein>
<reference evidence="5 6" key="1">
    <citation type="submission" date="2015-09" db="EMBL/GenBank/DDBJ databases">
        <title>Draft genome of a European isolate of the apple canker pathogen Neonectria ditissima.</title>
        <authorList>
            <person name="Gomez-Cortecero A."/>
            <person name="Harrison R.J."/>
            <person name="Armitage A.D."/>
        </authorList>
    </citation>
    <scope>NUCLEOTIDE SEQUENCE [LARGE SCALE GENOMIC DNA]</scope>
    <source>
        <strain evidence="5 6">R09/05</strain>
    </source>
</reference>
<dbReference type="InterPro" id="IPR000304">
    <property type="entry name" value="Pyrroline-COOH_reductase"/>
</dbReference>
<dbReference type="SUPFAM" id="SSF48179">
    <property type="entry name" value="6-phosphogluconate dehydrogenase C-terminal domain-like"/>
    <property type="match status" value="1"/>
</dbReference>
<dbReference type="PANTHER" id="PTHR11645">
    <property type="entry name" value="PYRROLINE-5-CARBOXYLATE REDUCTASE"/>
    <property type="match status" value="1"/>
</dbReference>
<comment type="caution">
    <text evidence="5">The sequence shown here is derived from an EMBL/GenBank/DDBJ whole genome shotgun (WGS) entry which is preliminary data.</text>
</comment>
<dbReference type="Pfam" id="PF03807">
    <property type="entry name" value="F420_oxidored"/>
    <property type="match status" value="1"/>
</dbReference>
<evidence type="ECO:0000313" key="5">
    <source>
        <dbReference type="EMBL" id="KPM38481.1"/>
    </source>
</evidence>
<comment type="similarity">
    <text evidence="1">Belongs to the pyrroline-5-carboxylate reductase family.</text>
</comment>
<proteinExistence type="inferred from homology"/>
<gene>
    <name evidence="5" type="ORF">AK830_g8081</name>
</gene>
<keyword evidence="2" id="KW-0521">NADP</keyword>
<dbReference type="STRING" id="78410.A0A0P7B8T7"/>
<feature type="domain" description="Pyrroline-5-carboxylate reductase catalytic N-terminal" evidence="3">
    <location>
        <begin position="7"/>
        <end position="118"/>
    </location>
</feature>
<dbReference type="GO" id="GO:0055129">
    <property type="term" value="P:L-proline biosynthetic process"/>
    <property type="evidence" value="ECO:0007669"/>
    <property type="project" value="TreeGrafter"/>
</dbReference>
<dbReference type="Pfam" id="PF14748">
    <property type="entry name" value="P5CR_dimer"/>
    <property type="match status" value="1"/>
</dbReference>
<evidence type="ECO:0008006" key="7">
    <source>
        <dbReference type="Google" id="ProtNLM"/>
    </source>
</evidence>
<dbReference type="GO" id="GO:0004735">
    <property type="term" value="F:pyrroline-5-carboxylate reductase activity"/>
    <property type="evidence" value="ECO:0007669"/>
    <property type="project" value="InterPro"/>
</dbReference>
<sequence length="298" mass="31901">MKASELTIAFVGCGNMGSAVLQGLLDTVFPERSKDPISKMLAKFIACTNTEKSARTLENNLGRHVSQVRVLYRQNQAAFDEADVIVLGVKPYVAKDVLQEPGVYESISGKLVISMIAGISVTDVTNIIKETAGSSDKPMPYIAKAIPNLAAQYRQSMTILELSDPALPPKQLALLEWIFNQVGRVKLMSPSLVDVGSVLVTTCLATLSVPLDGLLDGSVVEGLRRQEALELAVQGVIGLGTMLQNGHHPAILRENISSPRGCTIQTLLVVERKGARAVFADALLSGASHLKRPSKSSD</sequence>
<dbReference type="PANTHER" id="PTHR11645:SF21">
    <property type="entry name" value="HYPOTHETICAL PYRROLINE-5-CARBOXYLATE REDUCTASE (EUROFUNG)"/>
    <property type="match status" value="1"/>
</dbReference>
<evidence type="ECO:0000256" key="1">
    <source>
        <dbReference type="ARBA" id="ARBA00005525"/>
    </source>
</evidence>
<evidence type="ECO:0000259" key="3">
    <source>
        <dbReference type="Pfam" id="PF03807"/>
    </source>
</evidence>
<evidence type="ECO:0000256" key="2">
    <source>
        <dbReference type="PIRSR" id="PIRSR000193-1"/>
    </source>
</evidence>
<dbReference type="Gene3D" id="3.40.50.720">
    <property type="entry name" value="NAD(P)-binding Rossmann-like Domain"/>
    <property type="match status" value="1"/>
</dbReference>
<feature type="domain" description="Pyrroline-5-carboxylate reductase dimerisation" evidence="4">
    <location>
        <begin position="191"/>
        <end position="287"/>
    </location>
</feature>
<dbReference type="SUPFAM" id="SSF51735">
    <property type="entry name" value="NAD(P)-binding Rossmann-fold domains"/>
    <property type="match status" value="1"/>
</dbReference>
<dbReference type="OrthoDB" id="10263291at2759"/>
<dbReference type="InterPro" id="IPR008927">
    <property type="entry name" value="6-PGluconate_DH-like_C_sf"/>
</dbReference>
<evidence type="ECO:0000313" key="6">
    <source>
        <dbReference type="Proteomes" id="UP000050424"/>
    </source>
</evidence>
<dbReference type="PIRSF" id="PIRSF000193">
    <property type="entry name" value="Pyrrol-5-carb_rd"/>
    <property type="match status" value="1"/>
</dbReference>
<dbReference type="InterPro" id="IPR036291">
    <property type="entry name" value="NAD(P)-bd_dom_sf"/>
</dbReference>
<dbReference type="InterPro" id="IPR029036">
    <property type="entry name" value="P5CR_dimer"/>
</dbReference>